<dbReference type="PROSITE" id="PS00758">
    <property type="entry name" value="ARGE_DAPE_CPG2_1"/>
    <property type="match status" value="1"/>
</dbReference>
<dbReference type="PANTHER" id="PTHR45962:SF1">
    <property type="entry name" value="N-FATTY-ACYL-AMINO ACID SYNTHASE_HYDROLASE PM20D1"/>
    <property type="match status" value="1"/>
</dbReference>
<dbReference type="GO" id="GO:0006508">
    <property type="term" value="P:proteolysis"/>
    <property type="evidence" value="ECO:0007669"/>
    <property type="project" value="UniProtKB-KW"/>
</dbReference>
<keyword evidence="8" id="KW-1185">Reference proteome</keyword>
<gene>
    <name evidence="7" type="ORF">SAMN05216236_11078</name>
</gene>
<evidence type="ECO:0000256" key="3">
    <source>
        <dbReference type="ARBA" id="ARBA00022723"/>
    </source>
</evidence>
<keyword evidence="4" id="KW-0378">Hydrolase</keyword>
<evidence type="ECO:0000256" key="2">
    <source>
        <dbReference type="ARBA" id="ARBA00022670"/>
    </source>
</evidence>
<keyword evidence="7" id="KW-0121">Carboxypeptidase</keyword>
<dbReference type="InterPro" id="IPR011650">
    <property type="entry name" value="Peptidase_M20_dimer"/>
</dbReference>
<dbReference type="SUPFAM" id="SSF53187">
    <property type="entry name" value="Zn-dependent exopeptidases"/>
    <property type="match status" value="1"/>
</dbReference>
<feature type="domain" description="Peptidase M20 dimerisation" evidence="6">
    <location>
        <begin position="237"/>
        <end position="382"/>
    </location>
</feature>
<evidence type="ECO:0000256" key="1">
    <source>
        <dbReference type="ARBA" id="ARBA00006247"/>
    </source>
</evidence>
<organism evidence="7 8">
    <name type="scientific">Sedimentitalea nanhaiensis</name>
    <dbReference type="NCBI Taxonomy" id="999627"/>
    <lineage>
        <taxon>Bacteria</taxon>
        <taxon>Pseudomonadati</taxon>
        <taxon>Pseudomonadota</taxon>
        <taxon>Alphaproteobacteria</taxon>
        <taxon>Rhodobacterales</taxon>
        <taxon>Paracoccaceae</taxon>
        <taxon>Sedimentitalea</taxon>
    </lineage>
</organism>
<dbReference type="GO" id="GO:0046872">
    <property type="term" value="F:metal ion binding"/>
    <property type="evidence" value="ECO:0007669"/>
    <property type="project" value="UniProtKB-KW"/>
</dbReference>
<dbReference type="SUPFAM" id="SSF55031">
    <property type="entry name" value="Bacterial exopeptidase dimerisation domain"/>
    <property type="match status" value="1"/>
</dbReference>
<accession>A0A1I7BI96</accession>
<keyword evidence="5" id="KW-0862">Zinc</keyword>
<dbReference type="Gene3D" id="1.10.150.900">
    <property type="match status" value="1"/>
</dbReference>
<dbReference type="RefSeq" id="WP_027264239.1">
    <property type="nucleotide sequence ID" value="NZ_FPAW01000010.1"/>
</dbReference>
<dbReference type="GO" id="GO:0004180">
    <property type="term" value="F:carboxypeptidase activity"/>
    <property type="evidence" value="ECO:0007669"/>
    <property type="project" value="UniProtKB-KW"/>
</dbReference>
<dbReference type="Pfam" id="PF01546">
    <property type="entry name" value="Peptidase_M20"/>
    <property type="match status" value="1"/>
</dbReference>
<name>A0A1I7BI96_9RHOB</name>
<dbReference type="OrthoDB" id="9809784at2"/>
<evidence type="ECO:0000313" key="8">
    <source>
        <dbReference type="Proteomes" id="UP000182466"/>
    </source>
</evidence>
<dbReference type="eggNOG" id="COG0624">
    <property type="taxonomic scope" value="Bacteria"/>
</dbReference>
<comment type="similarity">
    <text evidence="1">Belongs to the peptidase M20A family.</text>
</comment>
<dbReference type="InterPro" id="IPR036264">
    <property type="entry name" value="Bact_exopeptidase_dim_dom"/>
</dbReference>
<keyword evidence="2" id="KW-0645">Protease</keyword>
<dbReference type="STRING" id="999627.SAMN05216236_11078"/>
<evidence type="ECO:0000259" key="6">
    <source>
        <dbReference type="Pfam" id="PF07687"/>
    </source>
</evidence>
<dbReference type="Gene3D" id="3.40.630.10">
    <property type="entry name" value="Zn peptidases"/>
    <property type="match status" value="1"/>
</dbReference>
<dbReference type="InterPro" id="IPR001261">
    <property type="entry name" value="ArgE/DapE_CS"/>
</dbReference>
<dbReference type="Proteomes" id="UP000182466">
    <property type="component" value="Unassembled WGS sequence"/>
</dbReference>
<dbReference type="EMBL" id="FPAW01000010">
    <property type="protein sequence ID" value="SFT86872.1"/>
    <property type="molecule type" value="Genomic_DNA"/>
</dbReference>
<sequence>MGKFLKRLAIGIVVLTLLLVAVLTINTLWYTPDKAATADPFVLGADIDQATDLLSQAVQFQTVSTDPTRPDFAAFLAFLQSAYPQVHATTDRIILTAQTPLYKWTGTNPDLQPVLLAAHYDVVPVAQDSLDQWSFDPFAGTVADGFVWGRGTLDDKGTLVALLSAAEHLIGTGFEPERTVYFSFGGDEEVGGQGAQAVAQYLIDNDIQLDWALDEGSFVLDRIIPGLDVPVASINLSEKGYVTLILVAKGAGGHSSMPPRMTVVGRVARAVDRLQNAPVPGGLTGISEGFFDALGRHFTFEKRVIFANRWLLNPVLDNILSASASTDAMLRTTTAPTMLSGSTKENVLATEATATINFRLHPRDSVDDIVAHVTNVIDDQQVQIVIDRSTASSASPVSSSSAQGYADIENAIRAAFGPLASVPGLTIAATDARHYAMAADNTYRIAPFKITNDDLARFHGINERLSVENLENGINFFGSLIQRQ</sequence>
<evidence type="ECO:0000313" key="7">
    <source>
        <dbReference type="EMBL" id="SFT86872.1"/>
    </source>
</evidence>
<evidence type="ECO:0000256" key="5">
    <source>
        <dbReference type="ARBA" id="ARBA00022833"/>
    </source>
</evidence>
<dbReference type="InterPro" id="IPR047177">
    <property type="entry name" value="Pept_M20A"/>
</dbReference>
<proteinExistence type="inferred from homology"/>
<evidence type="ECO:0000256" key="4">
    <source>
        <dbReference type="ARBA" id="ARBA00022801"/>
    </source>
</evidence>
<dbReference type="Gene3D" id="3.30.70.360">
    <property type="match status" value="1"/>
</dbReference>
<reference evidence="7 8" key="1">
    <citation type="submission" date="2016-10" db="EMBL/GenBank/DDBJ databases">
        <authorList>
            <person name="de Groot N.N."/>
        </authorList>
    </citation>
    <scope>NUCLEOTIDE SEQUENCE [LARGE SCALE GENOMIC DNA]</scope>
    <source>
        <strain evidence="7 8">CGMCC 1.10959</strain>
    </source>
</reference>
<keyword evidence="3" id="KW-0479">Metal-binding</keyword>
<protein>
    <submittedName>
        <fullName evidence="7">Carboxypeptidase PM20D1</fullName>
    </submittedName>
</protein>
<dbReference type="Pfam" id="PF07687">
    <property type="entry name" value="M20_dimer"/>
    <property type="match status" value="1"/>
</dbReference>
<dbReference type="InterPro" id="IPR002933">
    <property type="entry name" value="Peptidase_M20"/>
</dbReference>
<dbReference type="AlphaFoldDB" id="A0A1I7BI96"/>
<dbReference type="PANTHER" id="PTHR45962">
    <property type="entry name" value="N-FATTY-ACYL-AMINO ACID SYNTHASE/HYDROLASE PM20D1"/>
    <property type="match status" value="1"/>
</dbReference>